<dbReference type="Proteomes" id="UP000438699">
    <property type="component" value="Unassembled WGS sequence"/>
</dbReference>
<gene>
    <name evidence="2" type="ORF">F8A88_10545</name>
</gene>
<keyword evidence="3" id="KW-1185">Reference proteome</keyword>
<proteinExistence type="predicted"/>
<organism evidence="2 3">
    <name type="scientific">Pseudodesulfovibrio senegalensis</name>
    <dbReference type="NCBI Taxonomy" id="1721087"/>
    <lineage>
        <taxon>Bacteria</taxon>
        <taxon>Pseudomonadati</taxon>
        <taxon>Thermodesulfobacteriota</taxon>
        <taxon>Desulfovibrionia</taxon>
        <taxon>Desulfovibrionales</taxon>
        <taxon>Desulfovibrionaceae</taxon>
    </lineage>
</organism>
<dbReference type="OrthoDB" id="5432800at2"/>
<feature type="signal peptide" evidence="1">
    <location>
        <begin position="1"/>
        <end position="38"/>
    </location>
</feature>
<evidence type="ECO:0000313" key="3">
    <source>
        <dbReference type="Proteomes" id="UP000438699"/>
    </source>
</evidence>
<evidence type="ECO:0008006" key="4">
    <source>
        <dbReference type="Google" id="ProtNLM"/>
    </source>
</evidence>
<evidence type="ECO:0000256" key="1">
    <source>
        <dbReference type="SAM" id="SignalP"/>
    </source>
</evidence>
<dbReference type="EMBL" id="WAIE01000004">
    <property type="protein sequence ID" value="KAB1441377.1"/>
    <property type="molecule type" value="Genomic_DNA"/>
</dbReference>
<comment type="caution">
    <text evidence="2">The sequence shown here is derived from an EMBL/GenBank/DDBJ whole genome shotgun (WGS) entry which is preliminary data.</text>
</comment>
<dbReference type="RefSeq" id="WP_151151120.1">
    <property type="nucleotide sequence ID" value="NZ_WAIE01000004.1"/>
</dbReference>
<sequence>MGSTRDIGRFRPHRVWLGQMACALLLCLILAAPNGAQAEMVQHNAYFATQTTTASNGAIIEEAVINGPPTPPEGFVRMEANMAAATENAAITVLNEVPAFTWCFGCSATSAAMMAGHLDRTGYPNLYTGPTNNGVMVLNNDDHWSTWTDPGGDTRNRCPLSATQQGLDGRTTRGGVDDYWYQYNSSIDPFTEGGGWTEHTLGGSTGDYMRTNRYAAPSQNTDGSTTFYNYTNGAVFTAAAAVSNGVTGKSGMYGLKLFFESRGYTVTEAYNQYIYGYNGNTQGFTFDDFKAVIDSGFPLLVQVQGHTMLGLGYNADTEDIYIHDTWDHTTHTMPWGGTYSGMDMYAVTVVKLDPDEREATANVIPAANLLLLGQ</sequence>
<protein>
    <recommendedName>
        <fullName evidence="4">Peptidase C39-like domain-containing protein</fullName>
    </recommendedName>
</protein>
<dbReference type="AlphaFoldDB" id="A0A6N6N0G1"/>
<name>A0A6N6N0G1_9BACT</name>
<accession>A0A6N6N0G1</accession>
<reference evidence="2 3" key="1">
    <citation type="journal article" date="2017" name="Int. J. Syst. Evol. Microbiol.">
        <title>Desulfovibrio senegalensis sp. nov., a mesophilic sulfate reducer isolated from marine sediment.</title>
        <authorList>
            <person name="Thioye A."/>
            <person name="Gam Z.B.A."/>
            <person name="Mbengue M."/>
            <person name="Cayol J.L."/>
            <person name="Joseph-Bartoli M."/>
            <person name="Toure-Kane C."/>
            <person name="Labat M."/>
        </authorList>
    </citation>
    <scope>NUCLEOTIDE SEQUENCE [LARGE SCALE GENOMIC DNA]</scope>
    <source>
        <strain evidence="2 3">DSM 101509</strain>
    </source>
</reference>
<evidence type="ECO:0000313" key="2">
    <source>
        <dbReference type="EMBL" id="KAB1441377.1"/>
    </source>
</evidence>
<keyword evidence="1" id="KW-0732">Signal</keyword>
<feature type="chain" id="PRO_5027083988" description="Peptidase C39-like domain-containing protein" evidence="1">
    <location>
        <begin position="39"/>
        <end position="374"/>
    </location>
</feature>